<evidence type="ECO:0000313" key="2">
    <source>
        <dbReference type="EMBL" id="MBI6872915.1"/>
    </source>
</evidence>
<dbReference type="PROSITE" id="PS51257">
    <property type="entry name" value="PROKAR_LIPOPROTEIN"/>
    <property type="match status" value="1"/>
</dbReference>
<comment type="caution">
    <text evidence="2">The sequence shown here is derived from an EMBL/GenBank/DDBJ whole genome shotgun (WGS) entry which is preliminary data.</text>
</comment>
<accession>A0A934HRD8</accession>
<proteinExistence type="predicted"/>
<organism evidence="2 3">
    <name type="scientific">Clostridium aciditolerans</name>
    <dbReference type="NCBI Taxonomy" id="339861"/>
    <lineage>
        <taxon>Bacteria</taxon>
        <taxon>Bacillati</taxon>
        <taxon>Bacillota</taxon>
        <taxon>Clostridia</taxon>
        <taxon>Eubacteriales</taxon>
        <taxon>Clostridiaceae</taxon>
        <taxon>Clostridium</taxon>
    </lineage>
</organism>
<reference evidence="2" key="1">
    <citation type="submission" date="2020-12" db="EMBL/GenBank/DDBJ databases">
        <title>Clostridium thailandense sp. nov., a novel acetogenic bacterium isolated from peat land soil in Thailand.</title>
        <authorList>
            <person name="Chaikitkaew S."/>
            <person name="Birkeland N.K."/>
        </authorList>
    </citation>
    <scope>NUCLEOTIDE SEQUENCE</scope>
    <source>
        <strain evidence="2">DSM 17425</strain>
    </source>
</reference>
<evidence type="ECO:0000259" key="1">
    <source>
        <dbReference type="SMART" id="SM00909"/>
    </source>
</evidence>
<name>A0A934HRD8_9CLOT</name>
<dbReference type="AlphaFoldDB" id="A0A934HRD8"/>
<dbReference type="Proteomes" id="UP000622687">
    <property type="component" value="Unassembled WGS sequence"/>
</dbReference>
<sequence>MKKGFSVFTCSILVVSLLGITGCEKKDKTSLNNKEKEKKIVLSKEKENTLDLNIYFDSSKNVNTPEIAQEERVLKRYEILGETIIGEIIKGPSVSSKLNPVLPKDTRVLSFSIKDNIAFVNFSKEANIPMTSSKEEACLKSIIWSLSQIPSVEKVKILVENKDTGIWGEHFDLSKPIGKDDIQNAKRN</sequence>
<dbReference type="Pfam" id="PF10646">
    <property type="entry name" value="Germane"/>
    <property type="match status" value="1"/>
</dbReference>
<dbReference type="SMART" id="SM00909">
    <property type="entry name" value="Germane"/>
    <property type="match status" value="1"/>
</dbReference>
<dbReference type="InterPro" id="IPR019606">
    <property type="entry name" value="GerMN"/>
</dbReference>
<gene>
    <name evidence="2" type="ORF">I6U51_09380</name>
</gene>
<keyword evidence="3" id="KW-1185">Reference proteome</keyword>
<dbReference type="RefSeq" id="WP_211142454.1">
    <property type="nucleotide sequence ID" value="NZ_JAEEGB010000009.1"/>
</dbReference>
<protein>
    <submittedName>
        <fullName evidence="2">GerMN domain-containing protein</fullName>
    </submittedName>
</protein>
<evidence type="ECO:0000313" key="3">
    <source>
        <dbReference type="Proteomes" id="UP000622687"/>
    </source>
</evidence>
<feature type="domain" description="GerMN" evidence="1">
    <location>
        <begin position="81"/>
        <end position="168"/>
    </location>
</feature>
<dbReference type="EMBL" id="JAEEGB010000009">
    <property type="protein sequence ID" value="MBI6872915.1"/>
    <property type="molecule type" value="Genomic_DNA"/>
</dbReference>